<evidence type="ECO:0000256" key="3">
    <source>
        <dbReference type="PIRSR" id="PIRSR600183-50"/>
    </source>
</evidence>
<evidence type="ECO:0000259" key="5">
    <source>
        <dbReference type="Pfam" id="PF00278"/>
    </source>
</evidence>
<comment type="caution">
    <text evidence="7">The sequence shown here is derived from an EMBL/GenBank/DDBJ whole genome shotgun (WGS) entry which is preliminary data.</text>
</comment>
<gene>
    <name evidence="7" type="ORF">H5S41_09195</name>
</gene>
<evidence type="ECO:0000256" key="4">
    <source>
        <dbReference type="RuleBase" id="RU003737"/>
    </source>
</evidence>
<dbReference type="InterPro" id="IPR022644">
    <property type="entry name" value="De-COase2_N"/>
</dbReference>
<reference evidence="7 8" key="1">
    <citation type="submission" date="2020-07" db="EMBL/GenBank/DDBJ databases">
        <title>Description of Limosilactobacillus balticus sp. nov., Limosilactobacillus agrestis sp. nov., Limosilactobacillus albertensis sp. nov., Limosilactobacillus rudii sp. nov., Limosilactobacillus fastidiosus sp. nov., five novel Limosilactobacillus species isolated from the vertebrate gastrointestinal tract, and proposal of 6 subspecies of Limosilactobacillus reuteri adapted to the gastrointestinal tract of specific vertebrate hosts.</title>
        <authorList>
            <person name="Li F."/>
            <person name="Cheng C."/>
            <person name="Zheng J."/>
            <person name="Quevedo R.M."/>
            <person name="Li J."/>
            <person name="Roos S."/>
            <person name="Gaenzle M.G."/>
            <person name="Walter J."/>
        </authorList>
    </citation>
    <scope>NUCLEOTIDE SEQUENCE [LARGE SCALE GENOMIC DNA]</scope>
    <source>
        <strain evidence="7 8">Lr3000</strain>
    </source>
</reference>
<feature type="domain" description="Orn/DAP/Arg decarboxylase 2 N-terminal" evidence="6">
    <location>
        <begin position="22"/>
        <end position="263"/>
    </location>
</feature>
<evidence type="ECO:0000259" key="6">
    <source>
        <dbReference type="Pfam" id="PF02784"/>
    </source>
</evidence>
<evidence type="ECO:0000313" key="8">
    <source>
        <dbReference type="Proteomes" id="UP000547628"/>
    </source>
</evidence>
<feature type="domain" description="Orn/DAP/Arg decarboxylase 2 C-terminal" evidence="5">
    <location>
        <begin position="16"/>
        <end position="375"/>
    </location>
</feature>
<dbReference type="PANTHER" id="PTHR43727:SF2">
    <property type="entry name" value="GROUP IV DECARBOXYLASE"/>
    <property type="match status" value="1"/>
</dbReference>
<dbReference type="GO" id="GO:0008836">
    <property type="term" value="F:diaminopimelate decarboxylase activity"/>
    <property type="evidence" value="ECO:0007669"/>
    <property type="project" value="TreeGrafter"/>
</dbReference>
<sequence>MDKKTIFNLSKKYSSFYLYDESQILSNISQLHHAFPNIKLLYSIKSNSNQEVLKTIFNNNLGADAASINEVFMAQKLGLSRNNIFYSAPGKSSEDINQGLKNSTLIADSINELRKINEIGKCNHTIYKIGVRINPNFSFNDELGYPSKFGIDEDKLFQLFNENTLNNIKIIGIHIHLKSQELSTKKLSNYYQNVILLALQVQKRLRSPLTFINMGSGIGVPYRSTDNPVNITLLGKRLSSLLSRFHSQLVNTKIIIESGRYLTCNAGTYVTRVLDRKVSHEQTFLILSNTLNGFIRPSLAMLINKYNNHSISVASEPLFTTTNAFKFTPLPQRPVNKKEKVTLVGNLCTTTDIIAENLIMPYLRPGDVIAISNAGAYGAVLSPMQFSSHNDIKEFLI</sequence>
<dbReference type="Gene3D" id="2.40.37.10">
    <property type="entry name" value="Lyase, Ornithine Decarboxylase, Chain A, domain 1"/>
    <property type="match status" value="1"/>
</dbReference>
<dbReference type="PANTHER" id="PTHR43727">
    <property type="entry name" value="DIAMINOPIMELATE DECARBOXYLASE"/>
    <property type="match status" value="1"/>
</dbReference>
<dbReference type="InterPro" id="IPR022643">
    <property type="entry name" value="De-COase2_C"/>
</dbReference>
<dbReference type="Proteomes" id="UP000547628">
    <property type="component" value="Unassembled WGS sequence"/>
</dbReference>
<dbReference type="InterPro" id="IPR000183">
    <property type="entry name" value="Orn/DAP/Arg_de-COase"/>
</dbReference>
<keyword evidence="2 3" id="KW-0663">Pyridoxal phosphate</keyword>
<proteinExistence type="inferred from homology"/>
<dbReference type="Pfam" id="PF02784">
    <property type="entry name" value="Orn_Arg_deC_N"/>
    <property type="match status" value="1"/>
</dbReference>
<dbReference type="InterPro" id="IPR029066">
    <property type="entry name" value="PLP-binding_barrel"/>
</dbReference>
<evidence type="ECO:0000256" key="2">
    <source>
        <dbReference type="ARBA" id="ARBA00022898"/>
    </source>
</evidence>
<protein>
    <submittedName>
        <fullName evidence="7">Diaminopimelate decarboxylase</fullName>
    </submittedName>
</protein>
<feature type="active site" description="Proton donor" evidence="3">
    <location>
        <position position="348"/>
    </location>
</feature>
<comment type="similarity">
    <text evidence="4">Belongs to the Orn/Lys/Arg decarboxylase class-II family.</text>
</comment>
<evidence type="ECO:0000256" key="1">
    <source>
        <dbReference type="ARBA" id="ARBA00001933"/>
    </source>
</evidence>
<dbReference type="PRINTS" id="PR01179">
    <property type="entry name" value="ODADCRBXLASE"/>
</dbReference>
<dbReference type="InterPro" id="IPR009006">
    <property type="entry name" value="Ala_racemase/Decarboxylase_C"/>
</dbReference>
<organism evidence="7 8">
    <name type="scientific">Limosilactobacillus albertensis</name>
    <dbReference type="NCBI Taxonomy" id="2759752"/>
    <lineage>
        <taxon>Bacteria</taxon>
        <taxon>Bacillati</taxon>
        <taxon>Bacillota</taxon>
        <taxon>Bacilli</taxon>
        <taxon>Lactobacillales</taxon>
        <taxon>Lactobacillaceae</taxon>
        <taxon>Limosilactobacillus</taxon>
    </lineage>
</organism>
<comment type="cofactor">
    <cofactor evidence="1 3">
        <name>pyridoxal 5'-phosphate</name>
        <dbReference type="ChEBI" id="CHEBI:597326"/>
    </cofactor>
</comment>
<evidence type="ECO:0000313" key="7">
    <source>
        <dbReference type="EMBL" id="MBB1124129.1"/>
    </source>
</evidence>
<dbReference type="AlphaFoldDB" id="A0A839HB91"/>
<dbReference type="SUPFAM" id="SSF51419">
    <property type="entry name" value="PLP-binding barrel"/>
    <property type="match status" value="1"/>
</dbReference>
<name>A0A839HB91_9LACO</name>
<dbReference type="EMBL" id="JACIVD010000069">
    <property type="protein sequence ID" value="MBB1124129.1"/>
    <property type="molecule type" value="Genomic_DNA"/>
</dbReference>
<accession>A0A839HB91</accession>
<feature type="modified residue" description="N6-(pyridoxal phosphate)lysine" evidence="3">
    <location>
        <position position="45"/>
    </location>
</feature>
<dbReference type="Pfam" id="PF00278">
    <property type="entry name" value="Orn_DAP_Arg_deC"/>
    <property type="match status" value="1"/>
</dbReference>
<dbReference type="RefSeq" id="WP_182603077.1">
    <property type="nucleotide sequence ID" value="NZ_JACIVD010000069.1"/>
</dbReference>
<dbReference type="Gene3D" id="3.20.20.10">
    <property type="entry name" value="Alanine racemase"/>
    <property type="match status" value="1"/>
</dbReference>
<dbReference type="SUPFAM" id="SSF50621">
    <property type="entry name" value="Alanine racemase C-terminal domain-like"/>
    <property type="match status" value="1"/>
</dbReference>
<dbReference type="GO" id="GO:0009089">
    <property type="term" value="P:lysine biosynthetic process via diaminopimelate"/>
    <property type="evidence" value="ECO:0007669"/>
    <property type="project" value="TreeGrafter"/>
</dbReference>